<name>A0ABS7MJ42_9ACTN</name>
<dbReference type="InterPro" id="IPR036034">
    <property type="entry name" value="PDZ_sf"/>
</dbReference>
<keyword evidence="4" id="KW-1133">Transmembrane helix</keyword>
<dbReference type="InterPro" id="IPR009003">
    <property type="entry name" value="Peptidase_S1_PA"/>
</dbReference>
<proteinExistence type="predicted"/>
<dbReference type="InterPro" id="IPR001478">
    <property type="entry name" value="PDZ"/>
</dbReference>
<comment type="caution">
    <text evidence="6">The sequence shown here is derived from an EMBL/GenBank/DDBJ whole genome shotgun (WGS) entry which is preliminary data.</text>
</comment>
<keyword evidence="1" id="KW-0645">Protease</keyword>
<feature type="compositionally biased region" description="Polar residues" evidence="3">
    <location>
        <begin position="1"/>
        <end position="16"/>
    </location>
</feature>
<evidence type="ECO:0000313" key="7">
    <source>
        <dbReference type="Proteomes" id="UP000700908"/>
    </source>
</evidence>
<dbReference type="CDD" id="cd06779">
    <property type="entry name" value="cpPDZ_Deg_HtrA-like"/>
    <property type="match status" value="1"/>
</dbReference>
<dbReference type="RefSeq" id="WP_222199042.1">
    <property type="nucleotide sequence ID" value="NZ_JAIMFO010000005.1"/>
</dbReference>
<dbReference type="PANTHER" id="PTHR43343">
    <property type="entry name" value="PEPTIDASE S12"/>
    <property type="match status" value="1"/>
</dbReference>
<feature type="transmembrane region" description="Helical" evidence="4">
    <location>
        <begin position="98"/>
        <end position="122"/>
    </location>
</feature>
<keyword evidence="4" id="KW-0812">Transmembrane</keyword>
<keyword evidence="4" id="KW-0472">Membrane</keyword>
<sequence length="498" mass="51151">MNEENTSQRPSVTGSVTPHVEVETTPQTPQAPEVARGSEYRADSGAPAPPPVSPAAAGSSSASKPAVFVSDDAQPEQVAGSETVHHTVVKTRAKKLPVFIAALSGLLVGAVLVIALLMSGAFRLAGGDLKSTGTVPSLGSPQQIEIKPEDTSLAEAVATKALPSVVSISSVTEPDPTKGERGGIKASVGSGVVIDAQGNILTNYHVIEGVTSFTVTFNNGETREAEIVGSDPSSDLAVVRVKDAQNLDLVPINLGDSDGLKVGQWVMAIGNPFGNEQSVSTGIVSALYRSTALPNASGTSIYANLIQTDAAINPGNSGGALVNAKGDLIGINSVIESPSGSSAGVGFAIPINYAKNIASQIIEGKVPVHPYLGVKLSTVNALTGTSSEAIGAQVMSVEPDGPAAAAGLKRGDVITAVDDASVNSADGLIIALRERAVGDKVKLTVFRQGKIEDLEVTLGSDEALRNREQDQDAPEQGDAGNGMQEQEFLRYLERLLGR</sequence>
<organism evidence="6 7">
    <name type="scientific">Collinsella ureilytica</name>
    <dbReference type="NCBI Taxonomy" id="2869515"/>
    <lineage>
        <taxon>Bacteria</taxon>
        <taxon>Bacillati</taxon>
        <taxon>Actinomycetota</taxon>
        <taxon>Coriobacteriia</taxon>
        <taxon>Coriobacteriales</taxon>
        <taxon>Coriobacteriaceae</taxon>
        <taxon>Collinsella</taxon>
    </lineage>
</organism>
<dbReference type="Pfam" id="PF13180">
    <property type="entry name" value="PDZ_2"/>
    <property type="match status" value="1"/>
</dbReference>
<feature type="domain" description="PDZ" evidence="5">
    <location>
        <begin position="350"/>
        <end position="449"/>
    </location>
</feature>
<keyword evidence="2" id="KW-0378">Hydrolase</keyword>
<evidence type="ECO:0000256" key="4">
    <source>
        <dbReference type="SAM" id="Phobius"/>
    </source>
</evidence>
<dbReference type="SMART" id="SM00228">
    <property type="entry name" value="PDZ"/>
    <property type="match status" value="1"/>
</dbReference>
<dbReference type="SUPFAM" id="SSF50156">
    <property type="entry name" value="PDZ domain-like"/>
    <property type="match status" value="1"/>
</dbReference>
<dbReference type="PRINTS" id="PR00834">
    <property type="entry name" value="PROTEASES2C"/>
</dbReference>
<dbReference type="PROSITE" id="PS50106">
    <property type="entry name" value="PDZ"/>
    <property type="match status" value="1"/>
</dbReference>
<evidence type="ECO:0000256" key="3">
    <source>
        <dbReference type="SAM" id="MobiDB-lite"/>
    </source>
</evidence>
<dbReference type="SUPFAM" id="SSF50494">
    <property type="entry name" value="Trypsin-like serine proteases"/>
    <property type="match status" value="1"/>
</dbReference>
<keyword evidence="7" id="KW-1185">Reference proteome</keyword>
<dbReference type="Pfam" id="PF13365">
    <property type="entry name" value="Trypsin_2"/>
    <property type="match status" value="1"/>
</dbReference>
<dbReference type="Proteomes" id="UP000700908">
    <property type="component" value="Unassembled WGS sequence"/>
</dbReference>
<feature type="region of interest" description="Disordered" evidence="3">
    <location>
        <begin position="1"/>
        <end position="66"/>
    </location>
</feature>
<evidence type="ECO:0000313" key="6">
    <source>
        <dbReference type="EMBL" id="MBY4797272.1"/>
    </source>
</evidence>
<evidence type="ECO:0000256" key="2">
    <source>
        <dbReference type="ARBA" id="ARBA00022801"/>
    </source>
</evidence>
<gene>
    <name evidence="6" type="ORF">K6V98_02685</name>
</gene>
<dbReference type="InterPro" id="IPR001940">
    <property type="entry name" value="Peptidase_S1C"/>
</dbReference>
<feature type="region of interest" description="Disordered" evidence="3">
    <location>
        <begin position="462"/>
        <end position="485"/>
    </location>
</feature>
<feature type="compositionally biased region" description="Low complexity" evidence="3">
    <location>
        <begin position="54"/>
        <end position="66"/>
    </location>
</feature>
<evidence type="ECO:0000259" key="5">
    <source>
        <dbReference type="PROSITE" id="PS50106"/>
    </source>
</evidence>
<protein>
    <submittedName>
        <fullName evidence="6">Trypsin-like peptidase domain-containing protein</fullName>
    </submittedName>
</protein>
<evidence type="ECO:0000256" key="1">
    <source>
        <dbReference type="ARBA" id="ARBA00022670"/>
    </source>
</evidence>
<dbReference type="PANTHER" id="PTHR43343:SF3">
    <property type="entry name" value="PROTEASE DO-LIKE 8, CHLOROPLASTIC"/>
    <property type="match status" value="1"/>
</dbReference>
<dbReference type="InterPro" id="IPR051201">
    <property type="entry name" value="Chloro_Bact_Ser_Proteases"/>
</dbReference>
<accession>A0ABS7MJ42</accession>
<reference evidence="6 7" key="1">
    <citation type="submission" date="2021-08" db="EMBL/GenBank/DDBJ databases">
        <title>Collinsella faecalis sp. nov. isolated from swine faeces.</title>
        <authorList>
            <person name="Oh B.S."/>
            <person name="Lee J.H."/>
        </authorList>
    </citation>
    <scope>NUCLEOTIDE SEQUENCE [LARGE SCALE GENOMIC DNA]</scope>
    <source>
        <strain evidence="6 7">AGMB00827</strain>
    </source>
</reference>
<dbReference type="Gene3D" id="2.40.10.120">
    <property type="match status" value="1"/>
</dbReference>
<dbReference type="EMBL" id="JAIMFO010000005">
    <property type="protein sequence ID" value="MBY4797272.1"/>
    <property type="molecule type" value="Genomic_DNA"/>
</dbReference>
<dbReference type="Gene3D" id="2.30.42.10">
    <property type="match status" value="1"/>
</dbReference>